<proteinExistence type="predicted"/>
<evidence type="ECO:0000313" key="1">
    <source>
        <dbReference type="EMBL" id="RPB21070.1"/>
    </source>
</evidence>
<evidence type="ECO:0000313" key="2">
    <source>
        <dbReference type="Proteomes" id="UP000267821"/>
    </source>
</evidence>
<dbReference type="EMBL" id="ML121564">
    <property type="protein sequence ID" value="RPB21070.1"/>
    <property type="molecule type" value="Genomic_DNA"/>
</dbReference>
<keyword evidence="2" id="KW-1185">Reference proteome</keyword>
<organism evidence="1 2">
    <name type="scientific">Terfezia boudieri ATCC MYA-4762</name>
    <dbReference type="NCBI Taxonomy" id="1051890"/>
    <lineage>
        <taxon>Eukaryota</taxon>
        <taxon>Fungi</taxon>
        <taxon>Dikarya</taxon>
        <taxon>Ascomycota</taxon>
        <taxon>Pezizomycotina</taxon>
        <taxon>Pezizomycetes</taxon>
        <taxon>Pezizales</taxon>
        <taxon>Pezizaceae</taxon>
        <taxon>Terfezia</taxon>
    </lineage>
</organism>
<protein>
    <submittedName>
        <fullName evidence="1">Uncharacterized protein</fullName>
    </submittedName>
</protein>
<dbReference type="OrthoDB" id="5457566at2759"/>
<accession>A0A3N4LDW3</accession>
<sequence length="126" mass="14032">MEGSLLENCFEASQVKFHGPFLPSEVDDMHEVEDEILGCIQVVHPGLQLSPSALQSQFIDPPNETVEDPVSDIENGILAAYLPNEADEPDAEVSLTLLYVNKLRISDILKVSAIIIFCKHMKRKQQ</sequence>
<dbReference type="Proteomes" id="UP000267821">
    <property type="component" value="Unassembled WGS sequence"/>
</dbReference>
<gene>
    <name evidence="1" type="ORF">L211DRAFT_851809</name>
</gene>
<name>A0A3N4LDW3_9PEZI</name>
<reference evidence="1 2" key="1">
    <citation type="journal article" date="2018" name="Nat. Ecol. Evol.">
        <title>Pezizomycetes genomes reveal the molecular basis of ectomycorrhizal truffle lifestyle.</title>
        <authorList>
            <person name="Murat C."/>
            <person name="Payen T."/>
            <person name="Noel B."/>
            <person name="Kuo A."/>
            <person name="Morin E."/>
            <person name="Chen J."/>
            <person name="Kohler A."/>
            <person name="Krizsan K."/>
            <person name="Balestrini R."/>
            <person name="Da Silva C."/>
            <person name="Montanini B."/>
            <person name="Hainaut M."/>
            <person name="Levati E."/>
            <person name="Barry K.W."/>
            <person name="Belfiori B."/>
            <person name="Cichocki N."/>
            <person name="Clum A."/>
            <person name="Dockter R.B."/>
            <person name="Fauchery L."/>
            <person name="Guy J."/>
            <person name="Iotti M."/>
            <person name="Le Tacon F."/>
            <person name="Lindquist E.A."/>
            <person name="Lipzen A."/>
            <person name="Malagnac F."/>
            <person name="Mello A."/>
            <person name="Molinier V."/>
            <person name="Miyauchi S."/>
            <person name="Poulain J."/>
            <person name="Riccioni C."/>
            <person name="Rubini A."/>
            <person name="Sitrit Y."/>
            <person name="Splivallo R."/>
            <person name="Traeger S."/>
            <person name="Wang M."/>
            <person name="Zifcakova L."/>
            <person name="Wipf D."/>
            <person name="Zambonelli A."/>
            <person name="Paolocci F."/>
            <person name="Nowrousian M."/>
            <person name="Ottonello S."/>
            <person name="Baldrian P."/>
            <person name="Spatafora J.W."/>
            <person name="Henrissat B."/>
            <person name="Nagy L.G."/>
            <person name="Aury J.M."/>
            <person name="Wincker P."/>
            <person name="Grigoriev I.V."/>
            <person name="Bonfante P."/>
            <person name="Martin F.M."/>
        </authorList>
    </citation>
    <scope>NUCLEOTIDE SEQUENCE [LARGE SCALE GENOMIC DNA]</scope>
    <source>
        <strain evidence="1 2">ATCC MYA-4762</strain>
    </source>
</reference>
<dbReference type="AlphaFoldDB" id="A0A3N4LDW3"/>
<dbReference type="InParanoid" id="A0A3N4LDW3"/>